<comment type="caution">
    <text evidence="2">The sequence shown here is derived from an EMBL/GenBank/DDBJ whole genome shotgun (WGS) entry which is preliminary data.</text>
</comment>
<feature type="compositionally biased region" description="Basic and acidic residues" evidence="1">
    <location>
        <begin position="63"/>
        <end position="73"/>
    </location>
</feature>
<sequence length="302" mass="31831">NAEGGKGKEVDGVEGGVAKGGAGMEENGETRVARAAEGERSGCDVDVEMRDFSGDGVGGLYENGEKMEVDDHPSVPNGSVVEPRVSGQIPTTPTTVRVQRGESHRGPVPSLCGDSVDREESYHTPQSQTNKSPNSSCPRPSLPNPIAKGSPELVPPQPFTYTSDNSATTTPCVSPKPVFTYDLETDRPEFVGMEVADILEGLEGGGPELEGGKGLGEKLPLLLGAATTLGEGEDPALVEGVTPALSEGMSTGPITDDEIEREVQRKRICADYITDEEIERESQNAGGFGIVDLAALDWRDHK</sequence>
<reference evidence="2" key="1">
    <citation type="submission" date="2020-05" db="EMBL/GenBank/DDBJ databases">
        <title>Phylogenomic resolution of chytrid fungi.</title>
        <authorList>
            <person name="Stajich J.E."/>
            <person name="Amses K."/>
            <person name="Simmons R."/>
            <person name="Seto K."/>
            <person name="Myers J."/>
            <person name="Bonds A."/>
            <person name="Quandt C.A."/>
            <person name="Barry K."/>
            <person name="Liu P."/>
            <person name="Grigoriev I."/>
            <person name="Longcore J.E."/>
            <person name="James T.Y."/>
        </authorList>
    </citation>
    <scope>NUCLEOTIDE SEQUENCE</scope>
    <source>
        <strain evidence="2">JEL0318</strain>
    </source>
</reference>
<feature type="compositionally biased region" description="Polar residues" evidence="1">
    <location>
        <begin position="123"/>
        <end position="138"/>
    </location>
</feature>
<feature type="region of interest" description="Disordered" evidence="1">
    <location>
        <begin position="1"/>
        <end position="174"/>
    </location>
</feature>
<feature type="compositionally biased region" description="Polar residues" evidence="1">
    <location>
        <begin position="88"/>
        <end position="97"/>
    </location>
</feature>
<evidence type="ECO:0000313" key="3">
    <source>
        <dbReference type="Proteomes" id="UP001212841"/>
    </source>
</evidence>
<feature type="compositionally biased region" description="Basic and acidic residues" evidence="1">
    <location>
        <begin position="28"/>
        <end position="53"/>
    </location>
</feature>
<feature type="non-terminal residue" evidence="2">
    <location>
        <position position="1"/>
    </location>
</feature>
<name>A0AAD5S6S8_9FUNG</name>
<dbReference type="Proteomes" id="UP001212841">
    <property type="component" value="Unassembled WGS sequence"/>
</dbReference>
<gene>
    <name evidence="2" type="ORF">HK097_001291</name>
</gene>
<accession>A0AAD5S6S8</accession>
<dbReference type="AlphaFoldDB" id="A0AAD5S6S8"/>
<keyword evidence="3" id="KW-1185">Reference proteome</keyword>
<feature type="compositionally biased region" description="Polar residues" evidence="1">
    <location>
        <begin position="159"/>
        <end position="172"/>
    </location>
</feature>
<organism evidence="2 3">
    <name type="scientific">Rhizophlyctis rosea</name>
    <dbReference type="NCBI Taxonomy" id="64517"/>
    <lineage>
        <taxon>Eukaryota</taxon>
        <taxon>Fungi</taxon>
        <taxon>Fungi incertae sedis</taxon>
        <taxon>Chytridiomycota</taxon>
        <taxon>Chytridiomycota incertae sedis</taxon>
        <taxon>Chytridiomycetes</taxon>
        <taxon>Rhizophlyctidales</taxon>
        <taxon>Rhizophlyctidaceae</taxon>
        <taxon>Rhizophlyctis</taxon>
    </lineage>
</organism>
<evidence type="ECO:0000256" key="1">
    <source>
        <dbReference type="SAM" id="MobiDB-lite"/>
    </source>
</evidence>
<proteinExistence type="predicted"/>
<feature type="compositionally biased region" description="Basic and acidic residues" evidence="1">
    <location>
        <begin position="1"/>
        <end position="11"/>
    </location>
</feature>
<protein>
    <submittedName>
        <fullName evidence="2">Uncharacterized protein</fullName>
    </submittedName>
</protein>
<dbReference type="EMBL" id="JADGJD010001250">
    <property type="protein sequence ID" value="KAJ3045149.1"/>
    <property type="molecule type" value="Genomic_DNA"/>
</dbReference>
<feature type="compositionally biased region" description="Gly residues" evidence="1">
    <location>
        <begin position="13"/>
        <end position="23"/>
    </location>
</feature>
<evidence type="ECO:0000313" key="2">
    <source>
        <dbReference type="EMBL" id="KAJ3045149.1"/>
    </source>
</evidence>